<feature type="compositionally biased region" description="Basic and acidic residues" evidence="6">
    <location>
        <begin position="405"/>
        <end position="423"/>
    </location>
</feature>
<dbReference type="PANTHER" id="PTHR21716:SF16">
    <property type="entry name" value="BLL1467 PROTEIN"/>
    <property type="match status" value="1"/>
</dbReference>
<keyword evidence="3 7" id="KW-0812">Transmembrane</keyword>
<comment type="subcellular location">
    <subcellularLocation>
        <location evidence="1">Membrane</location>
        <topology evidence="1">Multi-pass membrane protein</topology>
    </subcellularLocation>
</comment>
<evidence type="ECO:0000256" key="6">
    <source>
        <dbReference type="SAM" id="MobiDB-lite"/>
    </source>
</evidence>
<dbReference type="Pfam" id="PF01594">
    <property type="entry name" value="AI-2E_transport"/>
    <property type="match status" value="1"/>
</dbReference>
<evidence type="ECO:0008006" key="10">
    <source>
        <dbReference type="Google" id="ProtNLM"/>
    </source>
</evidence>
<dbReference type="OrthoDB" id="9799225at2"/>
<evidence type="ECO:0000256" key="7">
    <source>
        <dbReference type="SAM" id="Phobius"/>
    </source>
</evidence>
<comment type="caution">
    <text evidence="8">The sequence shown here is derived from an EMBL/GenBank/DDBJ whole genome shotgun (WGS) entry which is preliminary data.</text>
</comment>
<evidence type="ECO:0000256" key="5">
    <source>
        <dbReference type="ARBA" id="ARBA00023136"/>
    </source>
</evidence>
<evidence type="ECO:0000256" key="1">
    <source>
        <dbReference type="ARBA" id="ARBA00004141"/>
    </source>
</evidence>
<accession>M2TC85</accession>
<gene>
    <name evidence="8" type="ORF">C725_0179</name>
</gene>
<dbReference type="InterPro" id="IPR002549">
    <property type="entry name" value="AI-2E-like"/>
</dbReference>
<keyword evidence="4 7" id="KW-1133">Transmembrane helix</keyword>
<keyword evidence="9" id="KW-1185">Reference proteome</keyword>
<evidence type="ECO:0000313" key="9">
    <source>
        <dbReference type="Proteomes" id="UP000011717"/>
    </source>
</evidence>
<feature type="transmembrane region" description="Helical" evidence="7">
    <location>
        <begin position="332"/>
        <end position="360"/>
    </location>
</feature>
<evidence type="ECO:0000256" key="4">
    <source>
        <dbReference type="ARBA" id="ARBA00022989"/>
    </source>
</evidence>
<dbReference type="PANTHER" id="PTHR21716">
    <property type="entry name" value="TRANSMEMBRANE PROTEIN"/>
    <property type="match status" value="1"/>
</dbReference>
<feature type="transmembrane region" description="Helical" evidence="7">
    <location>
        <begin position="263"/>
        <end position="286"/>
    </location>
</feature>
<feature type="region of interest" description="Disordered" evidence="6">
    <location>
        <begin position="1"/>
        <end position="29"/>
    </location>
</feature>
<organism evidence="8 9">
    <name type="scientific">Pacificimonas flava</name>
    <dbReference type="NCBI Taxonomy" id="1234595"/>
    <lineage>
        <taxon>Bacteria</taxon>
        <taxon>Pseudomonadati</taxon>
        <taxon>Pseudomonadota</taxon>
        <taxon>Alphaproteobacteria</taxon>
        <taxon>Sphingomonadales</taxon>
        <taxon>Sphingosinicellaceae</taxon>
        <taxon>Pacificimonas</taxon>
    </lineage>
</organism>
<keyword evidence="5 7" id="KW-0472">Membrane</keyword>
<evidence type="ECO:0000313" key="8">
    <source>
        <dbReference type="EMBL" id="EMD84249.1"/>
    </source>
</evidence>
<sequence length="423" mass="45441">MDEAEAGDVPEPPAPPRPTRRQESRRTAHRRDRLLSALNISMAGALLLALPFALQAGSVFFLPLAAGLTFGLMLVPVQVRLERVLPATLAATVSLSVLLGFVAILSYIIVMPALTWLNNLPVNLPNVRRNIAPILDMFDTVDQAAARIQEGLGVEKSMNAPPPGSIGAPTSVVDAVTGAAPSALIQTFFALLILVFFLASYSRLRQVLIDSANTVSGAKTAEQVLTDVATDTGRYVGTITIINVLLGIVVALIFWWLEIETPWMWGGLAGLLNFVPYVGPVVFFFLAGLGGMAVEPNWIAGMVPALAYLVVNLVEAYIVTPAILGRRFLINPLLIMIALSFWGWVWGAMGALLSVPLLIIARSFIRRVGGPNVFGFLLDQTTLMRENLNFTGSVPAPMPAPAPGEQEKSGENQAEEKSRDQVA</sequence>
<comment type="similarity">
    <text evidence="2">Belongs to the autoinducer-2 exporter (AI-2E) (TC 2.A.86) family.</text>
</comment>
<dbReference type="RefSeq" id="WP_008599562.1">
    <property type="nucleotide sequence ID" value="NZ_AMRV01000001.1"/>
</dbReference>
<feature type="transmembrane region" description="Helical" evidence="7">
    <location>
        <begin position="60"/>
        <end position="77"/>
    </location>
</feature>
<dbReference type="Proteomes" id="UP000011717">
    <property type="component" value="Unassembled WGS sequence"/>
</dbReference>
<feature type="region of interest" description="Disordered" evidence="6">
    <location>
        <begin position="395"/>
        <end position="423"/>
    </location>
</feature>
<protein>
    <recommendedName>
        <fullName evidence="10">AI-2E family transporter</fullName>
    </recommendedName>
</protein>
<feature type="transmembrane region" description="Helical" evidence="7">
    <location>
        <begin position="34"/>
        <end position="54"/>
    </location>
</feature>
<feature type="transmembrane region" description="Helical" evidence="7">
    <location>
        <begin position="183"/>
        <end position="201"/>
    </location>
</feature>
<dbReference type="GO" id="GO:0055085">
    <property type="term" value="P:transmembrane transport"/>
    <property type="evidence" value="ECO:0007669"/>
    <property type="project" value="TreeGrafter"/>
</dbReference>
<name>M2TC85_9SPHN</name>
<evidence type="ECO:0000256" key="3">
    <source>
        <dbReference type="ARBA" id="ARBA00022692"/>
    </source>
</evidence>
<dbReference type="EMBL" id="AMRV01000001">
    <property type="protein sequence ID" value="EMD84249.1"/>
    <property type="molecule type" value="Genomic_DNA"/>
</dbReference>
<feature type="transmembrane region" description="Helical" evidence="7">
    <location>
        <begin position="235"/>
        <end position="257"/>
    </location>
</feature>
<proteinExistence type="inferred from homology"/>
<feature type="transmembrane region" description="Helical" evidence="7">
    <location>
        <begin position="298"/>
        <end position="320"/>
    </location>
</feature>
<feature type="transmembrane region" description="Helical" evidence="7">
    <location>
        <begin position="89"/>
        <end position="110"/>
    </location>
</feature>
<evidence type="ECO:0000256" key="2">
    <source>
        <dbReference type="ARBA" id="ARBA00009773"/>
    </source>
</evidence>
<dbReference type="GO" id="GO:0016020">
    <property type="term" value="C:membrane"/>
    <property type="evidence" value="ECO:0007669"/>
    <property type="project" value="UniProtKB-SubCell"/>
</dbReference>
<dbReference type="AlphaFoldDB" id="M2TC85"/>
<reference evidence="8 9" key="1">
    <citation type="journal article" date="2013" name="Genome Announc.">
        <title>Draft Genome Sequence of Strain JLT2015T, Belonging to the Family Sphingomonadaceae of the Alphaproteobacteria.</title>
        <authorList>
            <person name="Tang K."/>
            <person name="Liu K."/>
            <person name="Li S."/>
            <person name="Jiao N."/>
        </authorList>
    </citation>
    <scope>NUCLEOTIDE SEQUENCE [LARGE SCALE GENOMIC DNA]</scope>
    <source>
        <strain evidence="8 9">JLT2015</strain>
    </source>
</reference>